<gene>
    <name evidence="2" type="ORF">GOOTI_141_00070</name>
</gene>
<dbReference type="RefSeq" id="WP_007239342.1">
    <property type="nucleotide sequence ID" value="NZ_BAFB01000141.1"/>
</dbReference>
<evidence type="ECO:0000313" key="2">
    <source>
        <dbReference type="EMBL" id="GAB35118.1"/>
    </source>
</evidence>
<dbReference type="AlphaFoldDB" id="H5TNR0"/>
<evidence type="ECO:0000259" key="1">
    <source>
        <dbReference type="PROSITE" id="PS50995"/>
    </source>
</evidence>
<dbReference type="STRING" id="1108044.GOOTI_141_00070"/>
<dbReference type="InterPro" id="IPR036388">
    <property type="entry name" value="WH-like_DNA-bd_sf"/>
</dbReference>
<sequence length="142" mass="14931">MSAAEPTAEAAAALFDLLTHTLERRTRELSIGGAATLFTLWRSGPRRATTLATIEGVTAPTMTALITSLERDGLVERRADPADGRASIVAITESGSAYIEARRDAHIAELAAGIDELPQPLRTELVSAADALAALAHRLGDT</sequence>
<name>H5TNR0_GORO1</name>
<dbReference type="Proteomes" id="UP000005038">
    <property type="component" value="Unassembled WGS sequence"/>
</dbReference>
<dbReference type="SUPFAM" id="SSF46785">
    <property type="entry name" value="Winged helix' DNA-binding domain"/>
    <property type="match status" value="1"/>
</dbReference>
<dbReference type="InterPro" id="IPR052526">
    <property type="entry name" value="HTH-type_Bedaq_tolerance"/>
</dbReference>
<dbReference type="Pfam" id="PF01047">
    <property type="entry name" value="MarR"/>
    <property type="match status" value="1"/>
</dbReference>
<accession>H5TNR0</accession>
<reference evidence="2" key="1">
    <citation type="submission" date="2012-02" db="EMBL/GenBank/DDBJ databases">
        <title>Whole genome shotgun sequence of Gordonia otitidis NBRC 100426.</title>
        <authorList>
            <person name="Yoshida I."/>
            <person name="Hosoyama A."/>
            <person name="Tsuchikane K."/>
            <person name="Katsumata H."/>
            <person name="Yamazaki S."/>
            <person name="Fujita N."/>
        </authorList>
    </citation>
    <scope>NUCLEOTIDE SEQUENCE [LARGE SCALE GENOMIC DNA]</scope>
    <source>
        <strain evidence="2">NBRC 100426</strain>
    </source>
</reference>
<keyword evidence="3" id="KW-1185">Reference proteome</keyword>
<dbReference type="PANTHER" id="PTHR39515">
    <property type="entry name" value="CONSERVED PROTEIN"/>
    <property type="match status" value="1"/>
</dbReference>
<dbReference type="OrthoDB" id="69852at2"/>
<dbReference type="InterPro" id="IPR000835">
    <property type="entry name" value="HTH_MarR-typ"/>
</dbReference>
<dbReference type="PROSITE" id="PS50995">
    <property type="entry name" value="HTH_MARR_2"/>
    <property type="match status" value="1"/>
</dbReference>
<dbReference type="PANTHER" id="PTHR39515:SF2">
    <property type="entry name" value="HTH-TYPE TRANSCRIPTIONAL REGULATOR RV0880"/>
    <property type="match status" value="1"/>
</dbReference>
<proteinExistence type="predicted"/>
<dbReference type="SMART" id="SM00347">
    <property type="entry name" value="HTH_MARR"/>
    <property type="match status" value="1"/>
</dbReference>
<comment type="caution">
    <text evidence="2">The sequence shown here is derived from an EMBL/GenBank/DDBJ whole genome shotgun (WGS) entry which is preliminary data.</text>
</comment>
<dbReference type="Gene3D" id="1.10.10.10">
    <property type="entry name" value="Winged helix-like DNA-binding domain superfamily/Winged helix DNA-binding domain"/>
    <property type="match status" value="1"/>
</dbReference>
<protein>
    <submittedName>
        <fullName evidence="2">MarR family transcriptional regulator</fullName>
    </submittedName>
</protein>
<organism evidence="2 3">
    <name type="scientific">Gordonia otitidis (strain DSM 44809 / CCUG 52243 / JCM 12355 / NBRC 100426 / IFM 10032)</name>
    <dbReference type="NCBI Taxonomy" id="1108044"/>
    <lineage>
        <taxon>Bacteria</taxon>
        <taxon>Bacillati</taxon>
        <taxon>Actinomycetota</taxon>
        <taxon>Actinomycetes</taxon>
        <taxon>Mycobacteriales</taxon>
        <taxon>Gordoniaceae</taxon>
        <taxon>Gordonia</taxon>
    </lineage>
</organism>
<dbReference type="GO" id="GO:0003700">
    <property type="term" value="F:DNA-binding transcription factor activity"/>
    <property type="evidence" value="ECO:0007669"/>
    <property type="project" value="InterPro"/>
</dbReference>
<feature type="domain" description="HTH marR-type" evidence="1">
    <location>
        <begin position="1"/>
        <end position="141"/>
    </location>
</feature>
<dbReference type="InterPro" id="IPR036390">
    <property type="entry name" value="WH_DNA-bd_sf"/>
</dbReference>
<evidence type="ECO:0000313" key="3">
    <source>
        <dbReference type="Proteomes" id="UP000005038"/>
    </source>
</evidence>
<dbReference type="EMBL" id="BAFB01000141">
    <property type="protein sequence ID" value="GAB35118.1"/>
    <property type="molecule type" value="Genomic_DNA"/>
</dbReference>